<gene>
    <name evidence="3" type="ORF">HGB38_34750</name>
</gene>
<feature type="chain" id="PRO_5039540174" evidence="2">
    <location>
        <begin position="40"/>
        <end position="241"/>
    </location>
</feature>
<keyword evidence="2" id="KW-0732">Signal</keyword>
<comment type="caution">
    <text evidence="3">The sequence shown here is derived from an EMBL/GenBank/DDBJ whole genome shotgun (WGS) entry which is preliminary data.</text>
</comment>
<proteinExistence type="predicted"/>
<evidence type="ECO:0000313" key="4">
    <source>
        <dbReference type="Proteomes" id="UP000540698"/>
    </source>
</evidence>
<dbReference type="Proteomes" id="UP000540698">
    <property type="component" value="Unassembled WGS sequence"/>
</dbReference>
<organism evidence="3 4">
    <name type="scientific">Nocardia gamkensis</name>
    <dbReference type="NCBI Taxonomy" id="352869"/>
    <lineage>
        <taxon>Bacteria</taxon>
        <taxon>Bacillati</taxon>
        <taxon>Actinomycetota</taxon>
        <taxon>Actinomycetes</taxon>
        <taxon>Mycobacteriales</taxon>
        <taxon>Nocardiaceae</taxon>
        <taxon>Nocardia</taxon>
    </lineage>
</organism>
<accession>A0A7X6LBL0</accession>
<evidence type="ECO:0000313" key="3">
    <source>
        <dbReference type="EMBL" id="NKY31318.1"/>
    </source>
</evidence>
<keyword evidence="4" id="KW-1185">Reference proteome</keyword>
<dbReference type="RefSeq" id="WP_168434272.1">
    <property type="nucleotide sequence ID" value="NZ_JAAXOS010000030.1"/>
</dbReference>
<feature type="compositionally biased region" description="Low complexity" evidence="1">
    <location>
        <begin position="49"/>
        <end position="71"/>
    </location>
</feature>
<feature type="signal peptide" evidence="2">
    <location>
        <begin position="1"/>
        <end position="39"/>
    </location>
</feature>
<reference evidence="3 4" key="1">
    <citation type="submission" date="2020-04" db="EMBL/GenBank/DDBJ databases">
        <title>MicrobeNet Type strains.</title>
        <authorList>
            <person name="Nicholson A.C."/>
        </authorList>
    </citation>
    <scope>NUCLEOTIDE SEQUENCE [LARGE SCALE GENOMIC DNA]</scope>
    <source>
        <strain evidence="3 4">DSM 44956</strain>
    </source>
</reference>
<evidence type="ECO:0000256" key="1">
    <source>
        <dbReference type="SAM" id="MobiDB-lite"/>
    </source>
</evidence>
<protein>
    <submittedName>
        <fullName evidence="3">DUF1579 domain-containing protein</fullName>
    </submittedName>
</protein>
<sequence length="241" mass="26246">MRRRSLSNAMTSPQVRRTTGSVRMLALCALLGGVLTATTACSNTSTDKSPQIVSSSSTTSAAPSTPGQSAAERLNEPGPEAKRLAALTGTFDVVATMWPTPGSAPMVTKDLVAERKMVGILLQETIQPSPGSQVSDFQRIDYLQYSRVEGRWQYVSMDTRLPVGIMPAYSFGAEDNSKVSLQFQPIAFVGFGQQVDGKMMRSDMVISWSDNNSQTKQQHFIQADGTGTSWLAVQYEYTRRS</sequence>
<dbReference type="EMBL" id="JAAXOS010000030">
    <property type="protein sequence ID" value="NKY31318.1"/>
    <property type="molecule type" value="Genomic_DNA"/>
</dbReference>
<feature type="region of interest" description="Disordered" evidence="1">
    <location>
        <begin position="40"/>
        <end position="76"/>
    </location>
</feature>
<dbReference type="AlphaFoldDB" id="A0A7X6LBL0"/>
<evidence type="ECO:0000256" key="2">
    <source>
        <dbReference type="SAM" id="SignalP"/>
    </source>
</evidence>
<name>A0A7X6LBL0_9NOCA</name>